<accession>A0A5A7SQ03</accession>
<protein>
    <submittedName>
        <fullName evidence="4">Reverse transcriptase</fullName>
    </submittedName>
</protein>
<dbReference type="PANTHER" id="PTHR46148:SF60">
    <property type="entry name" value="CHROMO DOMAIN-CONTAINING PROTEIN"/>
    <property type="match status" value="1"/>
</dbReference>
<dbReference type="InterPro" id="IPR012337">
    <property type="entry name" value="RNaseH-like_sf"/>
</dbReference>
<feature type="domain" description="Integrase zinc-binding" evidence="2">
    <location>
        <begin position="110"/>
        <end position="166"/>
    </location>
</feature>
<dbReference type="Gene3D" id="1.10.340.70">
    <property type="match status" value="1"/>
</dbReference>
<evidence type="ECO:0000313" key="5">
    <source>
        <dbReference type="Proteomes" id="UP000321393"/>
    </source>
</evidence>
<keyword evidence="1" id="KW-0812">Transmembrane</keyword>
<feature type="domain" description="Tf2-1-like SH3-like" evidence="3">
    <location>
        <begin position="300"/>
        <end position="365"/>
    </location>
</feature>
<organism evidence="4 5">
    <name type="scientific">Cucumis melo var. makuwa</name>
    <name type="common">Oriental melon</name>
    <dbReference type="NCBI Taxonomy" id="1194695"/>
    <lineage>
        <taxon>Eukaryota</taxon>
        <taxon>Viridiplantae</taxon>
        <taxon>Streptophyta</taxon>
        <taxon>Embryophyta</taxon>
        <taxon>Tracheophyta</taxon>
        <taxon>Spermatophyta</taxon>
        <taxon>Magnoliopsida</taxon>
        <taxon>eudicotyledons</taxon>
        <taxon>Gunneridae</taxon>
        <taxon>Pentapetalae</taxon>
        <taxon>rosids</taxon>
        <taxon>fabids</taxon>
        <taxon>Cucurbitales</taxon>
        <taxon>Cucurbitaceae</taxon>
        <taxon>Benincaseae</taxon>
        <taxon>Cucumis</taxon>
    </lineage>
</organism>
<dbReference type="Pfam" id="PF17921">
    <property type="entry name" value="Integrase_H2C2"/>
    <property type="match status" value="1"/>
</dbReference>
<dbReference type="InterPro" id="IPR056924">
    <property type="entry name" value="SH3_Tf2-1"/>
</dbReference>
<dbReference type="GO" id="GO:0003964">
    <property type="term" value="F:RNA-directed DNA polymerase activity"/>
    <property type="evidence" value="ECO:0007669"/>
    <property type="project" value="UniProtKB-KW"/>
</dbReference>
<dbReference type="Proteomes" id="UP000321393">
    <property type="component" value="Unassembled WGS sequence"/>
</dbReference>
<keyword evidence="1" id="KW-1133">Transmembrane helix</keyword>
<evidence type="ECO:0000256" key="1">
    <source>
        <dbReference type="SAM" id="Phobius"/>
    </source>
</evidence>
<reference evidence="4 5" key="1">
    <citation type="submission" date="2019-08" db="EMBL/GenBank/DDBJ databases">
        <title>Draft genome sequences of two oriental melons (Cucumis melo L. var makuwa).</title>
        <authorList>
            <person name="Kwon S.-Y."/>
        </authorList>
    </citation>
    <scope>NUCLEOTIDE SEQUENCE [LARGE SCALE GENOMIC DNA]</scope>
    <source>
        <strain evidence="5">cv. SW 3</strain>
        <tissue evidence="4">Leaf</tissue>
    </source>
</reference>
<keyword evidence="1" id="KW-0472">Membrane</keyword>
<feature type="transmembrane region" description="Helical" evidence="1">
    <location>
        <begin position="6"/>
        <end position="28"/>
    </location>
</feature>
<sequence>MIAIMIAPLIIILVRLMWWHSNITLNFIGSSLLKELKMGEAAVSIGQLGSLIAHFQVRPILIDRIIKAQLDDAMMRKLAEEVRQNQRLNYSLRGDGAFMKYDRLCVPSDQAIKVQILKEAHSSAYAMHPGSTKMYRTLKKHYWWPTMKCEIADYVAKCLICQQVKPERQRPAELLNPLPVLEWKWEHVTMDFLFGLPRTTIGHEGIWVIVDRLRRQQDFYQSKFTSKFWPSLQQALGTKLLFSTAFHPQTDDQSERTIQTLEDMLRACALQFKDVVELPCAGMKLEKGNKRRRVLEFEVGDKVFLKLSPWKGVLRFGGKGKLSPRFIGPYEILERIGPVAHRLALPMELSRIHEIFHVSMLRKYVPDSSYILEAQPVHLKENLYYEEEPIQILHKKEQVLRNKVIPLVKVLWRNHNTEEATWETEQAMKAQYPHLFTSSP</sequence>
<evidence type="ECO:0000313" key="4">
    <source>
        <dbReference type="EMBL" id="KAA0026281.1"/>
    </source>
</evidence>
<dbReference type="OrthoDB" id="1738613at2759"/>
<dbReference type="EMBL" id="SSTE01022979">
    <property type="protein sequence ID" value="KAA0026281.1"/>
    <property type="molecule type" value="Genomic_DNA"/>
</dbReference>
<keyword evidence="4" id="KW-0808">Transferase</keyword>
<dbReference type="AlphaFoldDB" id="A0A5A7SQ03"/>
<dbReference type="Gene3D" id="3.30.420.10">
    <property type="entry name" value="Ribonuclease H-like superfamily/Ribonuclease H"/>
    <property type="match status" value="1"/>
</dbReference>
<dbReference type="PANTHER" id="PTHR46148">
    <property type="entry name" value="CHROMO DOMAIN-CONTAINING PROTEIN"/>
    <property type="match status" value="1"/>
</dbReference>
<dbReference type="Pfam" id="PF24626">
    <property type="entry name" value="SH3_Tf2-1"/>
    <property type="match status" value="1"/>
</dbReference>
<keyword evidence="4" id="KW-0695">RNA-directed DNA polymerase</keyword>
<keyword evidence="4" id="KW-0548">Nucleotidyltransferase</keyword>
<dbReference type="InterPro" id="IPR041588">
    <property type="entry name" value="Integrase_H2C2"/>
</dbReference>
<evidence type="ECO:0000259" key="3">
    <source>
        <dbReference type="Pfam" id="PF24626"/>
    </source>
</evidence>
<comment type="caution">
    <text evidence="4">The sequence shown here is derived from an EMBL/GenBank/DDBJ whole genome shotgun (WGS) entry which is preliminary data.</text>
</comment>
<evidence type="ECO:0000259" key="2">
    <source>
        <dbReference type="Pfam" id="PF17921"/>
    </source>
</evidence>
<dbReference type="GO" id="GO:0003676">
    <property type="term" value="F:nucleic acid binding"/>
    <property type="evidence" value="ECO:0007669"/>
    <property type="project" value="InterPro"/>
</dbReference>
<dbReference type="InterPro" id="IPR036397">
    <property type="entry name" value="RNaseH_sf"/>
</dbReference>
<name>A0A5A7SQ03_CUCMM</name>
<proteinExistence type="predicted"/>
<dbReference type="SUPFAM" id="SSF53098">
    <property type="entry name" value="Ribonuclease H-like"/>
    <property type="match status" value="1"/>
</dbReference>
<gene>
    <name evidence="4" type="ORF">E6C27_scaffold19G002850</name>
</gene>